<accession>A0A9P4K054</accession>
<evidence type="ECO:0000313" key="2">
    <source>
        <dbReference type="Proteomes" id="UP000800093"/>
    </source>
</evidence>
<name>A0A9P4K054_9PLEO</name>
<dbReference type="Proteomes" id="UP000800093">
    <property type="component" value="Unassembled WGS sequence"/>
</dbReference>
<keyword evidence="2" id="KW-1185">Reference proteome</keyword>
<sequence length="217" mass="24941">MMIQRLYDNVDGTLRCRLEHVTKDDFRHTCRVFPTISSDALWESGRRIALGEQWGLNLDFKPRGHQLVAVAVAIIKKNGDINYIEVERDRLNGRTDGHLPQQQRAEDICPSASNLPIPCRCDLKNRDLFPRPRPRGTAVVIVPPAALRSWKDDAGVFLKGGTLMAGKYGLKPRIAFHAPHYDDEDFPQLRERESEWCEIVAEADWSHWERHKMDATF</sequence>
<evidence type="ECO:0000313" key="1">
    <source>
        <dbReference type="EMBL" id="KAF2257725.1"/>
    </source>
</evidence>
<proteinExistence type="predicted"/>
<dbReference type="AlphaFoldDB" id="A0A9P4K054"/>
<protein>
    <submittedName>
        <fullName evidence="1">Uncharacterized protein</fullName>
    </submittedName>
</protein>
<dbReference type="EMBL" id="ML986860">
    <property type="protein sequence ID" value="KAF2257725.1"/>
    <property type="molecule type" value="Genomic_DNA"/>
</dbReference>
<gene>
    <name evidence="1" type="ORF">CC78DRAFT_588085</name>
</gene>
<reference evidence="2" key="1">
    <citation type="journal article" date="2020" name="Stud. Mycol.">
        <title>101 Dothideomycetes genomes: A test case for predicting lifestyles and emergence of pathogens.</title>
        <authorList>
            <person name="Haridas S."/>
            <person name="Albert R."/>
            <person name="Binder M."/>
            <person name="Bloem J."/>
            <person name="LaButti K."/>
            <person name="Salamov A."/>
            <person name="Andreopoulos B."/>
            <person name="Baker S."/>
            <person name="Barry K."/>
            <person name="Bills G."/>
            <person name="Bluhm B."/>
            <person name="Cannon C."/>
            <person name="Castanera R."/>
            <person name="Culley D."/>
            <person name="Daum C."/>
            <person name="Ezra D."/>
            <person name="Gonzalez J."/>
            <person name="Henrissat B."/>
            <person name="Kuo A."/>
            <person name="Liang C."/>
            <person name="Lipzen A."/>
            <person name="Lutzoni F."/>
            <person name="Magnuson J."/>
            <person name="Mondo S."/>
            <person name="Nolan M."/>
            <person name="Ohm R."/>
            <person name="Pangilinan J."/>
            <person name="Park H.-J."/>
            <person name="Ramirez L."/>
            <person name="Alfaro M."/>
            <person name="Sun H."/>
            <person name="Tritt A."/>
            <person name="Yoshinaga Y."/>
            <person name="Zwiers L.-H."/>
            <person name="Turgeon B."/>
            <person name="Goodwin S."/>
            <person name="Spatafora J."/>
            <person name="Crous P."/>
            <person name="Grigoriev I."/>
        </authorList>
    </citation>
    <scope>NUCLEOTIDE SEQUENCE [LARGE SCALE GENOMIC DNA]</scope>
    <source>
        <strain evidence="2">CBS 304.66</strain>
    </source>
</reference>
<organism evidence="1 2">
    <name type="scientific">Lojkania enalia</name>
    <dbReference type="NCBI Taxonomy" id="147567"/>
    <lineage>
        <taxon>Eukaryota</taxon>
        <taxon>Fungi</taxon>
        <taxon>Dikarya</taxon>
        <taxon>Ascomycota</taxon>
        <taxon>Pezizomycotina</taxon>
        <taxon>Dothideomycetes</taxon>
        <taxon>Pleosporomycetidae</taxon>
        <taxon>Pleosporales</taxon>
        <taxon>Pleosporales incertae sedis</taxon>
        <taxon>Lojkania</taxon>
    </lineage>
</organism>
<comment type="caution">
    <text evidence="1">The sequence shown here is derived from an EMBL/GenBank/DDBJ whole genome shotgun (WGS) entry which is preliminary data.</text>
</comment>